<dbReference type="EMBL" id="JACIDS010000002">
    <property type="protein sequence ID" value="MBB3930133.1"/>
    <property type="molecule type" value="Genomic_DNA"/>
</dbReference>
<proteinExistence type="predicted"/>
<evidence type="ECO:0000313" key="2">
    <source>
        <dbReference type="EMBL" id="MBB3930133.1"/>
    </source>
</evidence>
<dbReference type="Gene3D" id="1.10.260.40">
    <property type="entry name" value="lambda repressor-like DNA-binding domains"/>
    <property type="match status" value="1"/>
</dbReference>
<feature type="domain" description="HTH cro/C1-type" evidence="1">
    <location>
        <begin position="37"/>
        <end position="82"/>
    </location>
</feature>
<evidence type="ECO:0000313" key="3">
    <source>
        <dbReference type="Proteomes" id="UP000553963"/>
    </source>
</evidence>
<accession>A0A840ALJ8</accession>
<dbReference type="CDD" id="cd00093">
    <property type="entry name" value="HTH_XRE"/>
    <property type="match status" value="1"/>
</dbReference>
<organism evidence="2 3">
    <name type="scientific">Kaistia hirudinis</name>
    <dbReference type="NCBI Taxonomy" id="1293440"/>
    <lineage>
        <taxon>Bacteria</taxon>
        <taxon>Pseudomonadati</taxon>
        <taxon>Pseudomonadota</taxon>
        <taxon>Alphaproteobacteria</taxon>
        <taxon>Hyphomicrobiales</taxon>
        <taxon>Kaistiaceae</taxon>
        <taxon>Kaistia</taxon>
    </lineage>
</organism>
<dbReference type="AlphaFoldDB" id="A0A840ALJ8"/>
<dbReference type="RefSeq" id="WP_183397822.1">
    <property type="nucleotide sequence ID" value="NZ_JACIDS010000002.1"/>
</dbReference>
<dbReference type="InterPro" id="IPR001387">
    <property type="entry name" value="Cro/C1-type_HTH"/>
</dbReference>
<dbReference type="GO" id="GO:0003677">
    <property type="term" value="F:DNA binding"/>
    <property type="evidence" value="ECO:0007669"/>
    <property type="project" value="UniProtKB-KW"/>
</dbReference>
<sequence length="91" mass="9915">MNQVNSAIRNIGPRDLGALPDRVQARIDAGEPAAKVIREWRGLSQADLADRTGVAITQIMRAEGTGDVSQEALRLIARGLRVCDEFICRSN</sequence>
<dbReference type="Proteomes" id="UP000553963">
    <property type="component" value="Unassembled WGS sequence"/>
</dbReference>
<protein>
    <submittedName>
        <fullName evidence="2">DNA-binding XRE family transcriptional regulator</fullName>
    </submittedName>
</protein>
<keyword evidence="3" id="KW-1185">Reference proteome</keyword>
<reference evidence="2 3" key="1">
    <citation type="submission" date="2020-08" db="EMBL/GenBank/DDBJ databases">
        <title>Genomic Encyclopedia of Type Strains, Phase IV (KMG-IV): sequencing the most valuable type-strain genomes for metagenomic binning, comparative biology and taxonomic classification.</title>
        <authorList>
            <person name="Goeker M."/>
        </authorList>
    </citation>
    <scope>NUCLEOTIDE SEQUENCE [LARGE SCALE GENOMIC DNA]</scope>
    <source>
        <strain evidence="2 3">DSM 25966</strain>
    </source>
</reference>
<dbReference type="SUPFAM" id="SSF47413">
    <property type="entry name" value="lambda repressor-like DNA-binding domains"/>
    <property type="match status" value="1"/>
</dbReference>
<dbReference type="Pfam" id="PF01381">
    <property type="entry name" value="HTH_3"/>
    <property type="match status" value="1"/>
</dbReference>
<gene>
    <name evidence="2" type="ORF">GGR25_001172</name>
</gene>
<comment type="caution">
    <text evidence="2">The sequence shown here is derived from an EMBL/GenBank/DDBJ whole genome shotgun (WGS) entry which is preliminary data.</text>
</comment>
<name>A0A840ALJ8_9HYPH</name>
<dbReference type="InterPro" id="IPR010982">
    <property type="entry name" value="Lambda_DNA-bd_dom_sf"/>
</dbReference>
<keyword evidence="2" id="KW-0238">DNA-binding</keyword>
<evidence type="ECO:0000259" key="1">
    <source>
        <dbReference type="Pfam" id="PF01381"/>
    </source>
</evidence>